<organism evidence="1 2">
    <name type="scientific">Henosepilachna vigintioctopunctata</name>
    <dbReference type="NCBI Taxonomy" id="420089"/>
    <lineage>
        <taxon>Eukaryota</taxon>
        <taxon>Metazoa</taxon>
        <taxon>Ecdysozoa</taxon>
        <taxon>Arthropoda</taxon>
        <taxon>Hexapoda</taxon>
        <taxon>Insecta</taxon>
        <taxon>Pterygota</taxon>
        <taxon>Neoptera</taxon>
        <taxon>Endopterygota</taxon>
        <taxon>Coleoptera</taxon>
        <taxon>Polyphaga</taxon>
        <taxon>Cucujiformia</taxon>
        <taxon>Coccinelloidea</taxon>
        <taxon>Coccinellidae</taxon>
        <taxon>Epilachninae</taxon>
        <taxon>Epilachnini</taxon>
        <taxon>Henosepilachna</taxon>
    </lineage>
</organism>
<comment type="caution">
    <text evidence="1">The sequence shown here is derived from an EMBL/GenBank/DDBJ whole genome shotgun (WGS) entry which is preliminary data.</text>
</comment>
<accession>A0AAW1U2M6</accession>
<feature type="non-terminal residue" evidence="1">
    <location>
        <position position="1"/>
    </location>
</feature>
<proteinExistence type="predicted"/>
<dbReference type="EMBL" id="JARQZJ010000032">
    <property type="protein sequence ID" value="KAK9874882.1"/>
    <property type="molecule type" value="Genomic_DNA"/>
</dbReference>
<sequence length="135" mass="15712">PVLAVRRLLQMFIFEHASATLSSLKPYADGTQAFSRKVSRKGSRYLERSVRSGEALQSIFHSRRELANRRHPRPYAPSVLWHSSTPVVQYGGGRDLLHPCASRRLHRDHHRGRTERGRSEVTSLNYRSNWFDFRQ</sequence>
<name>A0AAW1U2M6_9CUCU</name>
<keyword evidence="2" id="KW-1185">Reference proteome</keyword>
<evidence type="ECO:0000313" key="2">
    <source>
        <dbReference type="Proteomes" id="UP001431783"/>
    </source>
</evidence>
<evidence type="ECO:0000313" key="1">
    <source>
        <dbReference type="EMBL" id="KAK9874882.1"/>
    </source>
</evidence>
<dbReference type="AlphaFoldDB" id="A0AAW1U2M6"/>
<dbReference type="Proteomes" id="UP001431783">
    <property type="component" value="Unassembled WGS sequence"/>
</dbReference>
<protein>
    <submittedName>
        <fullName evidence="1">Uncharacterized protein</fullName>
    </submittedName>
</protein>
<gene>
    <name evidence="1" type="ORF">WA026_005694</name>
</gene>
<reference evidence="1 2" key="1">
    <citation type="submission" date="2023-03" db="EMBL/GenBank/DDBJ databases">
        <title>Genome insight into feeding habits of ladybird beetles.</title>
        <authorList>
            <person name="Li H.-S."/>
            <person name="Huang Y.-H."/>
            <person name="Pang H."/>
        </authorList>
    </citation>
    <scope>NUCLEOTIDE SEQUENCE [LARGE SCALE GENOMIC DNA]</scope>
    <source>
        <strain evidence="1">SYSU_2023b</strain>
        <tissue evidence="1">Whole body</tissue>
    </source>
</reference>